<keyword evidence="4" id="KW-1185">Reference proteome</keyword>
<gene>
    <name evidence="3" type="ORF">Tco_0678604</name>
</gene>
<feature type="compositionally biased region" description="Low complexity" evidence="1">
    <location>
        <begin position="366"/>
        <end position="377"/>
    </location>
</feature>
<dbReference type="InterPro" id="IPR013103">
    <property type="entry name" value="RVT_2"/>
</dbReference>
<evidence type="ECO:0000313" key="3">
    <source>
        <dbReference type="EMBL" id="GJS64040.1"/>
    </source>
</evidence>
<sequence>MVLPAKTERKKFALGELCPLTKLSVQCPYRSSYGNLTQLFNIWTRNQSKRMNFVEKISGSVRFGNDHLGAIMGFMEIIFIGDSVISKVYYVEGLRHNLFSVGQFCNSDLEVAFRKHTCFVHDINGTDILKRLASTKQSDSSVQIMEWNSSTKLCLNTMKVLAYFIKKGSKLLLVITDRSLIHTRHNKTPYELVHGKISKPKLNFLGFFVGMLQQERYRIYNKRTHRLMETIHVTFDEMHQSMAPVCMSSGPKPFVLTPGQLTSGFSPTDTELEMLFQPMFDEYIKQSRVNEPVPSATDINAQVVPSSTSLSTTIAQDAPSTSALSSTSDMHHPVRHQEIEEEPTHEDPPINHDVLPSHNLVTGEPGSVQSSSGSVNSADPNQGYRQEEDDVKTAFFECDLQEDVFVSQPEGFEDQENPTHVYHLKKALYGLKQTPRAWYDILSKFLFANNLFKGAVDPTSYNAVTYYQKRCALNFNVEMGQMSFFLWTTSFSNSPRGILYYPSKISLKTLKKYGMDLSDPVEQPMVDQIETGRDLMGFQYQAKPTKKHLEAIKSVLSYLKGTIKHVPLYPKDRRHFTAAYADADHAGCQDSRKN</sequence>
<evidence type="ECO:0000313" key="4">
    <source>
        <dbReference type="Proteomes" id="UP001151760"/>
    </source>
</evidence>
<feature type="compositionally biased region" description="Polar residues" evidence="1">
    <location>
        <begin position="310"/>
        <end position="328"/>
    </location>
</feature>
<protein>
    <submittedName>
        <fullName evidence="3">Retrovirus-related pol polyprotein from transposon TNT 1-94</fullName>
    </submittedName>
</protein>
<comment type="caution">
    <text evidence="3">The sequence shown here is derived from an EMBL/GenBank/DDBJ whole genome shotgun (WGS) entry which is preliminary data.</text>
</comment>
<dbReference type="EMBL" id="BQNB010009474">
    <property type="protein sequence ID" value="GJS64040.1"/>
    <property type="molecule type" value="Genomic_DNA"/>
</dbReference>
<feature type="region of interest" description="Disordered" evidence="1">
    <location>
        <begin position="310"/>
        <end position="386"/>
    </location>
</feature>
<reference evidence="3" key="1">
    <citation type="journal article" date="2022" name="Int. J. Mol. Sci.">
        <title>Draft Genome of Tanacetum Coccineum: Genomic Comparison of Closely Related Tanacetum-Family Plants.</title>
        <authorList>
            <person name="Yamashiro T."/>
            <person name="Shiraishi A."/>
            <person name="Nakayama K."/>
            <person name="Satake H."/>
        </authorList>
    </citation>
    <scope>NUCLEOTIDE SEQUENCE</scope>
</reference>
<evidence type="ECO:0000256" key="1">
    <source>
        <dbReference type="SAM" id="MobiDB-lite"/>
    </source>
</evidence>
<organism evidence="3 4">
    <name type="scientific">Tanacetum coccineum</name>
    <dbReference type="NCBI Taxonomy" id="301880"/>
    <lineage>
        <taxon>Eukaryota</taxon>
        <taxon>Viridiplantae</taxon>
        <taxon>Streptophyta</taxon>
        <taxon>Embryophyta</taxon>
        <taxon>Tracheophyta</taxon>
        <taxon>Spermatophyta</taxon>
        <taxon>Magnoliopsida</taxon>
        <taxon>eudicotyledons</taxon>
        <taxon>Gunneridae</taxon>
        <taxon>Pentapetalae</taxon>
        <taxon>asterids</taxon>
        <taxon>campanulids</taxon>
        <taxon>Asterales</taxon>
        <taxon>Asteraceae</taxon>
        <taxon>Asteroideae</taxon>
        <taxon>Anthemideae</taxon>
        <taxon>Anthemidinae</taxon>
        <taxon>Tanacetum</taxon>
    </lineage>
</organism>
<dbReference type="Pfam" id="PF07727">
    <property type="entry name" value="RVT_2"/>
    <property type="match status" value="1"/>
</dbReference>
<dbReference type="Proteomes" id="UP001151760">
    <property type="component" value="Unassembled WGS sequence"/>
</dbReference>
<proteinExistence type="predicted"/>
<feature type="compositionally biased region" description="Basic and acidic residues" evidence="1">
    <location>
        <begin position="329"/>
        <end position="338"/>
    </location>
</feature>
<feature type="domain" description="Reverse transcriptase Ty1/copia-type" evidence="2">
    <location>
        <begin position="390"/>
        <end position="450"/>
    </location>
</feature>
<name>A0ABQ4XG67_9ASTR</name>
<reference evidence="3" key="2">
    <citation type="submission" date="2022-01" db="EMBL/GenBank/DDBJ databases">
        <authorList>
            <person name="Yamashiro T."/>
            <person name="Shiraishi A."/>
            <person name="Satake H."/>
            <person name="Nakayama K."/>
        </authorList>
    </citation>
    <scope>NUCLEOTIDE SEQUENCE</scope>
</reference>
<evidence type="ECO:0000259" key="2">
    <source>
        <dbReference type="Pfam" id="PF07727"/>
    </source>
</evidence>
<accession>A0ABQ4XG67</accession>